<organism evidence="5 6">
    <name type="scientific">Paralvinella palmiformis</name>
    <dbReference type="NCBI Taxonomy" id="53620"/>
    <lineage>
        <taxon>Eukaryota</taxon>
        <taxon>Metazoa</taxon>
        <taxon>Spiralia</taxon>
        <taxon>Lophotrochozoa</taxon>
        <taxon>Annelida</taxon>
        <taxon>Polychaeta</taxon>
        <taxon>Sedentaria</taxon>
        <taxon>Canalipalpata</taxon>
        <taxon>Terebellida</taxon>
        <taxon>Terebelliformia</taxon>
        <taxon>Alvinellidae</taxon>
        <taxon>Paralvinella</taxon>
    </lineage>
</organism>
<dbReference type="GO" id="GO:0006364">
    <property type="term" value="P:rRNA processing"/>
    <property type="evidence" value="ECO:0007669"/>
    <property type="project" value="TreeGrafter"/>
</dbReference>
<protein>
    <recommendedName>
        <fullName evidence="1">Nucleolar protein 6</fullName>
    </recommendedName>
</protein>
<dbReference type="PANTHER" id="PTHR17972:SF0">
    <property type="entry name" value="NUCLEOLAR PROTEIN 6"/>
    <property type="match status" value="1"/>
</dbReference>
<comment type="caution">
    <text evidence="5">The sequence shown here is derived from an EMBL/GenBank/DDBJ whole genome shotgun (WGS) entry which is preliminary data.</text>
</comment>
<comment type="subcellular location">
    <subcellularLocation>
        <location evidence="1">Nucleus</location>
        <location evidence="1">Nucleolus</location>
    </subcellularLocation>
</comment>
<evidence type="ECO:0000313" key="5">
    <source>
        <dbReference type="EMBL" id="KAK2159739.1"/>
    </source>
</evidence>
<dbReference type="InterPro" id="IPR035371">
    <property type="entry name" value="Nrap_D6"/>
</dbReference>
<evidence type="ECO:0000259" key="3">
    <source>
        <dbReference type="Pfam" id="PF17406"/>
    </source>
</evidence>
<dbReference type="Gene3D" id="3.30.70.3030">
    <property type="match status" value="1"/>
</dbReference>
<keyword evidence="6" id="KW-1185">Reference proteome</keyword>
<dbReference type="PANTHER" id="PTHR17972">
    <property type="entry name" value="NUCLEOLAR RNA-ASSOCIATED PROTEIN"/>
    <property type="match status" value="1"/>
</dbReference>
<dbReference type="GO" id="GO:0032545">
    <property type="term" value="C:CURI complex"/>
    <property type="evidence" value="ECO:0007669"/>
    <property type="project" value="TreeGrafter"/>
</dbReference>
<dbReference type="GO" id="GO:0006409">
    <property type="term" value="P:tRNA export from nucleus"/>
    <property type="evidence" value="ECO:0007669"/>
    <property type="project" value="TreeGrafter"/>
</dbReference>
<evidence type="ECO:0000259" key="4">
    <source>
        <dbReference type="Pfam" id="PF17407"/>
    </source>
</evidence>
<dbReference type="GO" id="GO:0034456">
    <property type="term" value="C:UTP-C complex"/>
    <property type="evidence" value="ECO:0007669"/>
    <property type="project" value="TreeGrafter"/>
</dbReference>
<dbReference type="GO" id="GO:0032040">
    <property type="term" value="C:small-subunit processome"/>
    <property type="evidence" value="ECO:0007669"/>
    <property type="project" value="TreeGrafter"/>
</dbReference>
<dbReference type="Pfam" id="PF17407">
    <property type="entry name" value="Nrap_D6"/>
    <property type="match status" value="1"/>
</dbReference>
<proteinExistence type="inferred from homology"/>
<dbReference type="Pfam" id="PF17406">
    <property type="entry name" value="Nrap_D5"/>
    <property type="match status" value="1"/>
</dbReference>
<feature type="domain" description="Nrap protein" evidence="2">
    <location>
        <begin position="22"/>
        <end position="178"/>
    </location>
</feature>
<reference evidence="5" key="1">
    <citation type="journal article" date="2023" name="Mol. Biol. Evol.">
        <title>Third-Generation Sequencing Reveals the Adaptive Role of the Epigenome in Three Deep-Sea Polychaetes.</title>
        <authorList>
            <person name="Perez M."/>
            <person name="Aroh O."/>
            <person name="Sun Y."/>
            <person name="Lan Y."/>
            <person name="Juniper S.K."/>
            <person name="Young C.R."/>
            <person name="Angers B."/>
            <person name="Qian P.Y."/>
        </authorList>
    </citation>
    <scope>NUCLEOTIDE SEQUENCE</scope>
    <source>
        <strain evidence="5">P08H-3</strain>
    </source>
</reference>
<dbReference type="InterPro" id="IPR035370">
    <property type="entry name" value="Nrap_D5"/>
</dbReference>
<comment type="similarity">
    <text evidence="1">Belongs to the NRAP family.</text>
</comment>
<gene>
    <name evidence="5" type="ORF">LSH36_147g04042</name>
</gene>
<accession>A0AAD9JUN4</accession>
<evidence type="ECO:0000259" key="2">
    <source>
        <dbReference type="Pfam" id="PF17405"/>
    </source>
</evidence>
<keyword evidence="1" id="KW-0539">Nucleus</keyword>
<dbReference type="InterPro" id="IPR005554">
    <property type="entry name" value="NOL6/Upt22"/>
</dbReference>
<name>A0AAD9JUN4_9ANNE</name>
<keyword evidence="1" id="KW-0694">RNA-binding</keyword>
<dbReference type="GO" id="GO:0003723">
    <property type="term" value="F:RNA binding"/>
    <property type="evidence" value="ECO:0007669"/>
    <property type="project" value="UniProtKB-KW"/>
</dbReference>
<feature type="domain" description="Nrap protein" evidence="3">
    <location>
        <begin position="181"/>
        <end position="343"/>
    </location>
</feature>
<sequence length="481" mass="55004">MAAPLDSLLKLPLKDPDSPLPYGTGEEQILHVHRCYDELAKKLRTLHDLPLTIHTIQGVSAVFRYAEVFLCMLETSGKWPEDKDAVQRVKAAFLLKIRELLRNEHHIVCQITAEYLDIFMDGLIFRLEIGYQKEIALHKLVSTPDGMTKMVNTESAEHLEHRIVTLPLLTSLLHGLQQQHGTFSATVRLAKRWLSAHLLLDGYITEEAVELMVAHLYVTPAPYKLLVFFMKRINRPFNLWICDKRSPFVGFLRFLSVLCYYDWQHKPLIVNLNGQLTREEVANIQTQFTKNRATLPLMCIASPLDKTGSKLTRSMPTAQMLHRIILLANESLNVLHKHVLLESEVIDFKIPRQHQAVDISQDAFIPPYKRAENVPVQKCLPVVQYNPVSSYFKELREAYGELAMFFNDIYGGDIIAVVWKPAAFKPHPFKTSHVNGRRIDESSTGKETMISPEVEAILKGFRIIGAGLVDRIDSRVDKWKI</sequence>
<dbReference type="EMBL" id="JAODUP010000147">
    <property type="protein sequence ID" value="KAK2159739.1"/>
    <property type="molecule type" value="Genomic_DNA"/>
</dbReference>
<dbReference type="AlphaFoldDB" id="A0AAD9JUN4"/>
<feature type="domain" description="Nrap protein" evidence="4">
    <location>
        <begin position="379"/>
        <end position="472"/>
    </location>
</feature>
<dbReference type="Pfam" id="PF17405">
    <property type="entry name" value="Nrap_D4"/>
    <property type="match status" value="1"/>
</dbReference>
<evidence type="ECO:0000256" key="1">
    <source>
        <dbReference type="RuleBase" id="RU364032"/>
    </source>
</evidence>
<dbReference type="InterPro" id="IPR035369">
    <property type="entry name" value="Nrap_D4"/>
</dbReference>
<evidence type="ECO:0000313" key="6">
    <source>
        <dbReference type="Proteomes" id="UP001208570"/>
    </source>
</evidence>
<dbReference type="Proteomes" id="UP001208570">
    <property type="component" value="Unassembled WGS sequence"/>
</dbReference>